<sequence>MPTTGEKQQGHKCRAEKASDIASTLLKNAPVGKKAKKGNSNELIVDTVTTATETARKSRLLSSVASFQHYGKAFTDEDQGAGQATLIS</sequence>
<evidence type="ECO:0000313" key="2">
    <source>
        <dbReference type="Proteomes" id="UP000297299"/>
    </source>
</evidence>
<gene>
    <name evidence="1" type="ORF">BOTCAL_0022g00130</name>
</gene>
<dbReference type="AlphaFoldDB" id="A0A4Y8DEM6"/>
<protein>
    <submittedName>
        <fullName evidence="1">Uncharacterized protein</fullName>
    </submittedName>
</protein>
<dbReference type="EMBL" id="PHWZ01000022">
    <property type="protein sequence ID" value="TEY84039.1"/>
    <property type="molecule type" value="Genomic_DNA"/>
</dbReference>
<name>A0A4Y8DEM6_9HELO</name>
<evidence type="ECO:0000313" key="1">
    <source>
        <dbReference type="EMBL" id="TEY84039.1"/>
    </source>
</evidence>
<dbReference type="Proteomes" id="UP000297299">
    <property type="component" value="Unassembled WGS sequence"/>
</dbReference>
<organism evidence="1 2">
    <name type="scientific">Botryotinia calthae</name>
    <dbReference type="NCBI Taxonomy" id="38488"/>
    <lineage>
        <taxon>Eukaryota</taxon>
        <taxon>Fungi</taxon>
        <taxon>Dikarya</taxon>
        <taxon>Ascomycota</taxon>
        <taxon>Pezizomycotina</taxon>
        <taxon>Leotiomycetes</taxon>
        <taxon>Helotiales</taxon>
        <taxon>Sclerotiniaceae</taxon>
        <taxon>Botryotinia</taxon>
    </lineage>
</organism>
<comment type="caution">
    <text evidence="1">The sequence shown here is derived from an EMBL/GenBank/DDBJ whole genome shotgun (WGS) entry which is preliminary data.</text>
</comment>
<accession>A0A4Y8DEM6</accession>
<reference evidence="1 2" key="1">
    <citation type="submission" date="2017-11" db="EMBL/GenBank/DDBJ databases">
        <title>Comparative genomics of Botrytis spp.</title>
        <authorList>
            <person name="Valero-Jimenez C.A."/>
            <person name="Tapia P."/>
            <person name="Veloso J."/>
            <person name="Silva-Moreno E."/>
            <person name="Staats M."/>
            <person name="Valdes J.H."/>
            <person name="Van Kan J.A.L."/>
        </authorList>
    </citation>
    <scope>NUCLEOTIDE SEQUENCE [LARGE SCALE GENOMIC DNA]</scope>
    <source>
        <strain evidence="1 2">MUCL2830</strain>
    </source>
</reference>
<proteinExistence type="predicted"/>
<keyword evidence="2" id="KW-1185">Reference proteome</keyword>